<dbReference type="SUPFAM" id="SSF48452">
    <property type="entry name" value="TPR-like"/>
    <property type="match status" value="1"/>
</dbReference>
<dbReference type="Proteomes" id="UP000051908">
    <property type="component" value="Unassembled WGS sequence"/>
</dbReference>
<dbReference type="OrthoDB" id="2308320at2"/>
<reference evidence="2 3" key="1">
    <citation type="journal article" date="2015" name="Genome Announc.">
        <title>Expanding the biotechnology potential of lactobacilli through comparative genomics of 213 strains and associated genera.</title>
        <authorList>
            <person name="Sun Z."/>
            <person name="Harris H.M."/>
            <person name="McCann A."/>
            <person name="Guo C."/>
            <person name="Argimon S."/>
            <person name="Zhang W."/>
            <person name="Yang X."/>
            <person name="Jeffery I.B."/>
            <person name="Cooney J.C."/>
            <person name="Kagawa T.F."/>
            <person name="Liu W."/>
            <person name="Song Y."/>
            <person name="Salvetti E."/>
            <person name="Wrobel A."/>
            <person name="Rasinkangas P."/>
            <person name="Parkhill J."/>
            <person name="Rea M.C."/>
            <person name="O'Sullivan O."/>
            <person name="Ritari J."/>
            <person name="Douillard F.P."/>
            <person name="Paul Ross R."/>
            <person name="Yang R."/>
            <person name="Briner A.E."/>
            <person name="Felis G.E."/>
            <person name="de Vos W.M."/>
            <person name="Barrangou R."/>
            <person name="Klaenhammer T.R."/>
            <person name="Caufield P.W."/>
            <person name="Cui Y."/>
            <person name="Zhang H."/>
            <person name="O'Toole P.W."/>
        </authorList>
    </citation>
    <scope>NUCLEOTIDE SEQUENCE [LARGE SCALE GENOMIC DNA]</scope>
    <source>
        <strain evidence="2 3">DSM 13238</strain>
    </source>
</reference>
<gene>
    <name evidence="2" type="ORF">FD33_GL000563</name>
</gene>
<dbReference type="Pfam" id="PF01381">
    <property type="entry name" value="HTH_3"/>
    <property type="match status" value="1"/>
</dbReference>
<evidence type="ECO:0000259" key="1">
    <source>
        <dbReference type="PROSITE" id="PS50943"/>
    </source>
</evidence>
<sequence>MIDGNKIKQTRKKIGLSQSDLAKDITTQGTISSLERNSTSPGSTILVKLLNRLDLKLSDVVINDIATENDQILMQADHFSMNYKYQEVIDSLKDFQQTDDKDQHAHYQFLKTDAEMWLTNNSDDAIFGFNQLLLLHDDISDIFTILATCELGVAYSQKKDITKANFYFEQTASLFKNYNTNNNLFWSLLIYDNLGMYYANNDKLEKCIDITTSGLNLAQRNGSSYFVESFYYLLSEMAEQQGKHSEAIQYTIQAYSFAKFIGNRLIGEKALAFLKKNGIDYLNL</sequence>
<dbReference type="PROSITE" id="PS50943">
    <property type="entry name" value="HTH_CROC1"/>
    <property type="match status" value="1"/>
</dbReference>
<evidence type="ECO:0000313" key="2">
    <source>
        <dbReference type="EMBL" id="KRL32399.1"/>
    </source>
</evidence>
<dbReference type="RefSeq" id="WP_056955670.1">
    <property type="nucleotide sequence ID" value="NZ_AZES01000012.1"/>
</dbReference>
<dbReference type="EMBL" id="AZES01000012">
    <property type="protein sequence ID" value="KRL32399.1"/>
    <property type="molecule type" value="Genomic_DNA"/>
</dbReference>
<dbReference type="GeneID" id="96666861"/>
<dbReference type="InterPro" id="IPR001387">
    <property type="entry name" value="Cro/C1-type_HTH"/>
</dbReference>
<proteinExistence type="predicted"/>
<organism evidence="2 3">
    <name type="scientific">Companilactobacillus paralimentarius DSM 13238 = JCM 10415</name>
    <dbReference type="NCBI Taxonomy" id="1122151"/>
    <lineage>
        <taxon>Bacteria</taxon>
        <taxon>Bacillati</taxon>
        <taxon>Bacillota</taxon>
        <taxon>Bacilli</taxon>
        <taxon>Lactobacillales</taxon>
        <taxon>Lactobacillaceae</taxon>
        <taxon>Companilactobacillus</taxon>
    </lineage>
</organism>
<dbReference type="InterPro" id="IPR010982">
    <property type="entry name" value="Lambda_DNA-bd_dom_sf"/>
</dbReference>
<dbReference type="SMART" id="SM00530">
    <property type="entry name" value="HTH_XRE"/>
    <property type="match status" value="1"/>
</dbReference>
<dbReference type="Gene3D" id="1.25.40.10">
    <property type="entry name" value="Tetratricopeptide repeat domain"/>
    <property type="match status" value="1"/>
</dbReference>
<dbReference type="CDD" id="cd00093">
    <property type="entry name" value="HTH_XRE"/>
    <property type="match status" value="1"/>
</dbReference>
<feature type="domain" description="HTH cro/C1-type" evidence="1">
    <location>
        <begin position="7"/>
        <end position="60"/>
    </location>
</feature>
<evidence type="ECO:0000313" key="3">
    <source>
        <dbReference type="Proteomes" id="UP000051908"/>
    </source>
</evidence>
<accession>A0A0R1PJR3</accession>
<dbReference type="InterPro" id="IPR011990">
    <property type="entry name" value="TPR-like_helical_dom_sf"/>
</dbReference>
<keyword evidence="3" id="KW-1185">Reference proteome</keyword>
<name>A0A0R1PJR3_9LACO</name>
<comment type="caution">
    <text evidence="2">The sequence shown here is derived from an EMBL/GenBank/DDBJ whole genome shotgun (WGS) entry which is preliminary data.</text>
</comment>
<dbReference type="PATRIC" id="fig|1122151.5.peg.585"/>
<dbReference type="AlphaFoldDB" id="A0A0R1PJR3"/>
<dbReference type="SUPFAM" id="SSF47413">
    <property type="entry name" value="lambda repressor-like DNA-binding domains"/>
    <property type="match status" value="1"/>
</dbReference>
<dbReference type="GO" id="GO:0003677">
    <property type="term" value="F:DNA binding"/>
    <property type="evidence" value="ECO:0007669"/>
    <property type="project" value="InterPro"/>
</dbReference>
<protein>
    <submittedName>
        <fullName evidence="2">XRE family transcriptional regulator</fullName>
    </submittedName>
</protein>